<accession>A0A2B7J2P2</accession>
<proteinExistence type="predicted"/>
<reference evidence="2 5" key="2">
    <citation type="submission" date="2018-08" db="EMBL/GenBank/DDBJ databases">
        <title>Genome sequencing of Cutibacterium acnes KCOM 1315.</title>
        <authorList>
            <person name="Kook J.-K."/>
            <person name="Park S.-N."/>
            <person name="Lim Y.K."/>
        </authorList>
    </citation>
    <scope>NUCLEOTIDE SEQUENCE [LARGE SCALE GENOMIC DNA]</scope>
    <source>
        <strain evidence="2 5">KCOM 1315</strain>
    </source>
</reference>
<evidence type="ECO:0000313" key="3">
    <source>
        <dbReference type="EMBL" id="PGF36452.1"/>
    </source>
</evidence>
<keyword evidence="1" id="KW-1133">Transmembrane helix</keyword>
<sequence>MPQEAMDYSTSSIISPHLGHDPRTTGAYWHWFFVVLGLWHCHGIVSAGPSRVLRKPGRRRQ</sequence>
<protein>
    <submittedName>
        <fullName evidence="3">Uncharacterized protein</fullName>
    </submittedName>
</protein>
<evidence type="ECO:0000256" key="1">
    <source>
        <dbReference type="SAM" id="Phobius"/>
    </source>
</evidence>
<gene>
    <name evidence="3" type="ORF">B1B09_02175</name>
    <name evidence="2" type="ORF">DXN06_02675</name>
</gene>
<dbReference type="AlphaFoldDB" id="A0A2B7J2P2"/>
<evidence type="ECO:0000313" key="4">
    <source>
        <dbReference type="Proteomes" id="UP000226191"/>
    </source>
</evidence>
<dbReference type="Proteomes" id="UP000226191">
    <property type="component" value="Unassembled WGS sequence"/>
</dbReference>
<organism evidence="3 4">
    <name type="scientific">Cutibacterium acnes</name>
    <name type="common">Propionibacterium acnes</name>
    <dbReference type="NCBI Taxonomy" id="1747"/>
    <lineage>
        <taxon>Bacteria</taxon>
        <taxon>Bacillati</taxon>
        <taxon>Actinomycetota</taxon>
        <taxon>Actinomycetes</taxon>
        <taxon>Propionibacteriales</taxon>
        <taxon>Propionibacteriaceae</taxon>
        <taxon>Cutibacterium</taxon>
    </lineage>
</organism>
<evidence type="ECO:0000313" key="2">
    <source>
        <dbReference type="EMBL" id="AXM06185.1"/>
    </source>
</evidence>
<reference evidence="3 4" key="1">
    <citation type="submission" date="2017-02" db="EMBL/GenBank/DDBJ databases">
        <title>Prevalence of linear plasmids in Cutibacterium acnes isolates obtained from cancerous prostatic tissue.</title>
        <authorList>
            <person name="Davidsson S."/>
            <person name="Bruggemann H."/>
        </authorList>
    </citation>
    <scope>NUCLEOTIDE SEQUENCE [LARGE SCALE GENOMIC DNA]</scope>
    <source>
        <strain evidence="3 4">11-78</strain>
    </source>
</reference>
<keyword evidence="1" id="KW-0812">Transmembrane</keyword>
<dbReference type="Proteomes" id="UP000256621">
    <property type="component" value="Chromosome"/>
</dbReference>
<feature type="transmembrane region" description="Helical" evidence="1">
    <location>
        <begin position="28"/>
        <end position="53"/>
    </location>
</feature>
<dbReference type="EMBL" id="MVCE01000001">
    <property type="protein sequence ID" value="PGF36452.1"/>
    <property type="molecule type" value="Genomic_DNA"/>
</dbReference>
<dbReference type="EMBL" id="CP031442">
    <property type="protein sequence ID" value="AXM06185.1"/>
    <property type="molecule type" value="Genomic_DNA"/>
</dbReference>
<evidence type="ECO:0000313" key="5">
    <source>
        <dbReference type="Proteomes" id="UP000256621"/>
    </source>
</evidence>
<name>A0A2B7J2P2_CUTAC</name>
<keyword evidence="1" id="KW-0472">Membrane</keyword>